<dbReference type="SUPFAM" id="SSF47473">
    <property type="entry name" value="EF-hand"/>
    <property type="match status" value="1"/>
</dbReference>
<dbReference type="FunFam" id="1.20.58.60:FF:000001">
    <property type="entry name" value="Microtubule-actin cross-linking factor 1"/>
    <property type="match status" value="2"/>
</dbReference>
<dbReference type="InterPro" id="IPR002048">
    <property type="entry name" value="EF_hand_dom"/>
</dbReference>
<dbReference type="GO" id="GO:0045104">
    <property type="term" value="P:intermediate filament cytoskeleton organization"/>
    <property type="evidence" value="ECO:0007669"/>
    <property type="project" value="InterPro"/>
</dbReference>
<organism evidence="5 6">
    <name type="scientific">Fundulus heteroclitus</name>
    <name type="common">Killifish</name>
    <name type="synonym">Mummichog</name>
    <dbReference type="NCBI Taxonomy" id="8078"/>
    <lineage>
        <taxon>Eukaryota</taxon>
        <taxon>Metazoa</taxon>
        <taxon>Chordata</taxon>
        <taxon>Craniata</taxon>
        <taxon>Vertebrata</taxon>
        <taxon>Euteleostomi</taxon>
        <taxon>Actinopterygii</taxon>
        <taxon>Neopterygii</taxon>
        <taxon>Teleostei</taxon>
        <taxon>Neoteleostei</taxon>
        <taxon>Acanthomorphata</taxon>
        <taxon>Ovalentaria</taxon>
        <taxon>Atherinomorphae</taxon>
        <taxon>Cyprinodontiformes</taxon>
        <taxon>Fundulidae</taxon>
        <taxon>Fundulus</taxon>
    </lineage>
</organism>
<evidence type="ECO:0000259" key="4">
    <source>
        <dbReference type="PROSITE" id="PS50222"/>
    </source>
</evidence>
<dbReference type="GO" id="GO:0042060">
    <property type="term" value="P:wound healing"/>
    <property type="evidence" value="ECO:0007669"/>
    <property type="project" value="TreeGrafter"/>
</dbReference>
<dbReference type="CDD" id="cd00176">
    <property type="entry name" value="SPEC"/>
    <property type="match status" value="1"/>
</dbReference>
<keyword evidence="2" id="KW-0106">Calcium</keyword>
<keyword evidence="3" id="KW-0175">Coiled coil</keyword>
<protein>
    <recommendedName>
        <fullName evidence="4">EF-hand domain-containing protein</fullName>
    </recommendedName>
</protein>
<dbReference type="SUPFAM" id="SSF46966">
    <property type="entry name" value="Spectrin repeat"/>
    <property type="match status" value="3"/>
</dbReference>
<dbReference type="InterPro" id="IPR011992">
    <property type="entry name" value="EF-hand-dom_pair"/>
</dbReference>
<dbReference type="GO" id="GO:0005198">
    <property type="term" value="F:structural molecule activity"/>
    <property type="evidence" value="ECO:0007669"/>
    <property type="project" value="TreeGrafter"/>
</dbReference>
<evidence type="ECO:0000256" key="2">
    <source>
        <dbReference type="ARBA" id="ARBA00022837"/>
    </source>
</evidence>
<dbReference type="GO" id="GO:0005509">
    <property type="term" value="F:calcium ion binding"/>
    <property type="evidence" value="ECO:0007669"/>
    <property type="project" value="InterPro"/>
</dbReference>
<proteinExistence type="predicted"/>
<reference evidence="5" key="1">
    <citation type="submission" date="2025-08" db="UniProtKB">
        <authorList>
            <consortium name="Ensembl"/>
        </authorList>
    </citation>
    <scope>IDENTIFICATION</scope>
</reference>
<reference evidence="5" key="2">
    <citation type="submission" date="2025-09" db="UniProtKB">
        <authorList>
            <consortium name="Ensembl"/>
        </authorList>
    </citation>
    <scope>IDENTIFICATION</scope>
</reference>
<dbReference type="GO" id="GO:0005882">
    <property type="term" value="C:intermediate filament"/>
    <property type="evidence" value="ECO:0007669"/>
    <property type="project" value="TreeGrafter"/>
</dbReference>
<evidence type="ECO:0000256" key="3">
    <source>
        <dbReference type="SAM" id="Coils"/>
    </source>
</evidence>
<dbReference type="GO" id="GO:0016020">
    <property type="term" value="C:membrane"/>
    <property type="evidence" value="ECO:0007669"/>
    <property type="project" value="TreeGrafter"/>
</dbReference>
<dbReference type="STRING" id="8078.ENSFHEP00000007475"/>
<dbReference type="PANTHER" id="PTHR23169">
    <property type="entry name" value="ENVOPLAKIN"/>
    <property type="match status" value="1"/>
</dbReference>
<dbReference type="PROSITE" id="PS50222">
    <property type="entry name" value="EF_HAND_2"/>
    <property type="match status" value="1"/>
</dbReference>
<evidence type="ECO:0000256" key="1">
    <source>
        <dbReference type="ARBA" id="ARBA00022723"/>
    </source>
</evidence>
<dbReference type="Pfam" id="PF00435">
    <property type="entry name" value="Spectrin"/>
    <property type="match status" value="2"/>
</dbReference>
<dbReference type="InterPro" id="IPR043197">
    <property type="entry name" value="Plakin"/>
</dbReference>
<feature type="coiled-coil region" evidence="3">
    <location>
        <begin position="368"/>
        <end position="398"/>
    </location>
</feature>
<dbReference type="Ensembl" id="ENSFHET00000003766.1">
    <property type="protein sequence ID" value="ENSFHEP00000007475.1"/>
    <property type="gene ID" value="ENSFHEG00000008614.1"/>
</dbReference>
<name>A0A3Q2P6S3_FUNHE</name>
<feature type="domain" description="EF-hand" evidence="4">
    <location>
        <begin position="526"/>
        <end position="561"/>
    </location>
</feature>
<dbReference type="InterPro" id="IPR018247">
    <property type="entry name" value="EF_Hand_1_Ca_BS"/>
</dbReference>
<keyword evidence="6" id="KW-1185">Reference proteome</keyword>
<dbReference type="PROSITE" id="PS00018">
    <property type="entry name" value="EF_HAND_1"/>
    <property type="match status" value="1"/>
</dbReference>
<evidence type="ECO:0000313" key="5">
    <source>
        <dbReference type="Ensembl" id="ENSFHEP00000007475.1"/>
    </source>
</evidence>
<dbReference type="AlphaFoldDB" id="A0A3Q2P6S3"/>
<dbReference type="SMART" id="SM00150">
    <property type="entry name" value="SPEC"/>
    <property type="match status" value="2"/>
</dbReference>
<dbReference type="GO" id="GO:0005737">
    <property type="term" value="C:cytoplasm"/>
    <property type="evidence" value="ECO:0007669"/>
    <property type="project" value="TreeGrafter"/>
</dbReference>
<dbReference type="Proteomes" id="UP000265000">
    <property type="component" value="Unplaced"/>
</dbReference>
<dbReference type="Gene3D" id="1.20.58.60">
    <property type="match status" value="3"/>
</dbReference>
<accession>A0A3Q2P6S3</accession>
<evidence type="ECO:0000313" key="6">
    <source>
        <dbReference type="Proteomes" id="UP000265000"/>
    </source>
</evidence>
<dbReference type="InterPro" id="IPR002017">
    <property type="entry name" value="Spectrin_repeat"/>
</dbReference>
<sequence length="610" mass="70710">LDLYFVLNILLNEINGYSEKKTSVENTGCRLTELSRKEDCDVIHNLIMTVQDRYKKLVQRTSERGRALEDVKKHVKQFIESWRLLVDWMTEVEQTLDTHKEVGVSHEEIKQQLVEQKEFQKLLRSKRPMYDATSKSGRSLHERAQSSRDRQHLENLLAELKDTWDTITGKSIERQHKLEEALLFSGRFTDALHALNDWLYRAEPHLAEDVPVGGDKDLVTNLIDKHKAFQKELGKRAGCIRTLKRSVRDLTRSSTADAHWLQEQMEELEGRWDAVCRLSVSKQDRLEAALQQAEKFDGLVHSFMERLTEAERSLRALHAQGIELENIQNLGEEILATGHPNSIITLKSWISVTKTRYEEVQTWAQQQAQKIQASLAALDAEKEEIQRLLDWIASAEEALLLREEEPLILMLSRHLSCSLQVFMEEMKKKFPEIVHATKSCKHKTIPKRQASPIKRRSTMKLPPVIPVPLEHLDPQTPQLIQLVSQWQKLWHMAVARQMLCLSLQMEEFANFDFNVWRKRYIEWISHLKSRILDVFRSIDRDQDGRVSRKEFIDYVLASSKILLPVFPTVNLQSMTVAVVIDCNTSLLCSLLANFRISNQLSGDECSGKHF</sequence>
<dbReference type="InterPro" id="IPR018159">
    <property type="entry name" value="Spectrin/alpha-actinin"/>
</dbReference>
<dbReference type="GeneTree" id="ENSGT00940000166468"/>
<dbReference type="PANTHER" id="PTHR23169:SF33">
    <property type="entry name" value="MICROTUBULE-ACTIN CROSS-LINKING FACTOR 1, ISOFORMS 1_2_3_5"/>
    <property type="match status" value="1"/>
</dbReference>
<dbReference type="Gene3D" id="1.10.238.10">
    <property type="entry name" value="EF-hand"/>
    <property type="match status" value="1"/>
</dbReference>
<keyword evidence="1" id="KW-0479">Metal-binding</keyword>